<dbReference type="SUPFAM" id="SSF53098">
    <property type="entry name" value="Ribonuclease H-like"/>
    <property type="match status" value="1"/>
</dbReference>
<gene>
    <name evidence="2" type="ORF">KK1_018006</name>
</gene>
<dbReference type="AlphaFoldDB" id="A0A151T8R6"/>
<dbReference type="Pfam" id="PF00665">
    <property type="entry name" value="rve"/>
    <property type="match status" value="1"/>
</dbReference>
<evidence type="ECO:0000313" key="3">
    <source>
        <dbReference type="Proteomes" id="UP000075243"/>
    </source>
</evidence>
<organism evidence="2 3">
    <name type="scientific">Cajanus cajan</name>
    <name type="common">Pigeon pea</name>
    <name type="synonym">Cajanus indicus</name>
    <dbReference type="NCBI Taxonomy" id="3821"/>
    <lineage>
        <taxon>Eukaryota</taxon>
        <taxon>Viridiplantae</taxon>
        <taxon>Streptophyta</taxon>
        <taxon>Embryophyta</taxon>
        <taxon>Tracheophyta</taxon>
        <taxon>Spermatophyta</taxon>
        <taxon>Magnoliopsida</taxon>
        <taxon>eudicotyledons</taxon>
        <taxon>Gunneridae</taxon>
        <taxon>Pentapetalae</taxon>
        <taxon>rosids</taxon>
        <taxon>fabids</taxon>
        <taxon>Fabales</taxon>
        <taxon>Fabaceae</taxon>
        <taxon>Papilionoideae</taxon>
        <taxon>50 kb inversion clade</taxon>
        <taxon>NPAAA clade</taxon>
        <taxon>indigoferoid/millettioid clade</taxon>
        <taxon>Phaseoleae</taxon>
        <taxon>Cajanus</taxon>
    </lineage>
</organism>
<proteinExistence type="predicted"/>
<protein>
    <recommendedName>
        <fullName evidence="1">Integrase catalytic domain-containing protein</fullName>
    </recommendedName>
</protein>
<accession>A0A151T8R6</accession>
<keyword evidence="3" id="KW-1185">Reference proteome</keyword>
<dbReference type="InterPro" id="IPR012337">
    <property type="entry name" value="RNaseH-like_sf"/>
</dbReference>
<dbReference type="Gene3D" id="3.30.420.10">
    <property type="entry name" value="Ribonuclease H-like superfamily/Ribonuclease H"/>
    <property type="match status" value="1"/>
</dbReference>
<evidence type="ECO:0000313" key="2">
    <source>
        <dbReference type="EMBL" id="KYP63437.1"/>
    </source>
</evidence>
<dbReference type="GO" id="GO:0003676">
    <property type="term" value="F:nucleic acid binding"/>
    <property type="evidence" value="ECO:0007669"/>
    <property type="project" value="InterPro"/>
</dbReference>
<dbReference type="EMBL" id="CM003609">
    <property type="protein sequence ID" value="KYP63437.1"/>
    <property type="molecule type" value="Genomic_DNA"/>
</dbReference>
<name>A0A151T8R6_CAJCA</name>
<sequence length="258" mass="29927">MDVIGPIEPKALNRHRFFLVAIDYFTKWVKTVSYAHLTKKVVVNFVKKNIIYGYKILDRMITDNGSNLTIKMIIELYESFKIQHHNSSPYKPNINKKYQENYLHEMLPFALHGYQTSICTLMGAMPFSLVYGMEVVLPIEVEIPSLRVLMEAKLSMSEWVQSRLDQLNLIEEKRLDDICRGQTYQKMIKKTFDKKIGDLVLKKLLPAQKDKIGKWAPNYEGPYVVKWAFPSGALILIDMDGEELSHLVNSNGVRKYYA</sequence>
<dbReference type="InterPro" id="IPR001584">
    <property type="entry name" value="Integrase_cat-core"/>
</dbReference>
<dbReference type="PROSITE" id="PS50994">
    <property type="entry name" value="INTEGRASE"/>
    <property type="match status" value="1"/>
</dbReference>
<dbReference type="Proteomes" id="UP000075243">
    <property type="component" value="Chromosome 7"/>
</dbReference>
<dbReference type="PANTHER" id="PTHR48475:SF1">
    <property type="entry name" value="RNASE H TYPE-1 DOMAIN-CONTAINING PROTEIN"/>
    <property type="match status" value="1"/>
</dbReference>
<dbReference type="PANTHER" id="PTHR48475">
    <property type="entry name" value="RIBONUCLEASE H"/>
    <property type="match status" value="1"/>
</dbReference>
<dbReference type="GO" id="GO:0015074">
    <property type="term" value="P:DNA integration"/>
    <property type="evidence" value="ECO:0007669"/>
    <property type="project" value="InterPro"/>
</dbReference>
<evidence type="ECO:0000259" key="1">
    <source>
        <dbReference type="PROSITE" id="PS50994"/>
    </source>
</evidence>
<feature type="domain" description="Integrase catalytic" evidence="1">
    <location>
        <begin position="1"/>
        <end position="99"/>
    </location>
</feature>
<dbReference type="Gramene" id="C.cajan_17493.t">
    <property type="protein sequence ID" value="C.cajan_17493.t"/>
    <property type="gene ID" value="C.cajan_17493"/>
</dbReference>
<dbReference type="InterPro" id="IPR036397">
    <property type="entry name" value="RNaseH_sf"/>
</dbReference>
<reference evidence="2 3" key="1">
    <citation type="journal article" date="2012" name="Nat. Biotechnol.">
        <title>Draft genome sequence of pigeonpea (Cajanus cajan), an orphan legume crop of resource-poor farmers.</title>
        <authorList>
            <person name="Varshney R.K."/>
            <person name="Chen W."/>
            <person name="Li Y."/>
            <person name="Bharti A.K."/>
            <person name="Saxena R.K."/>
            <person name="Schlueter J.A."/>
            <person name="Donoghue M.T."/>
            <person name="Azam S."/>
            <person name="Fan G."/>
            <person name="Whaley A.M."/>
            <person name="Farmer A.D."/>
            <person name="Sheridan J."/>
            <person name="Iwata A."/>
            <person name="Tuteja R."/>
            <person name="Penmetsa R.V."/>
            <person name="Wu W."/>
            <person name="Upadhyaya H.D."/>
            <person name="Yang S.P."/>
            <person name="Shah T."/>
            <person name="Saxena K.B."/>
            <person name="Michael T."/>
            <person name="McCombie W.R."/>
            <person name="Yang B."/>
            <person name="Zhang G."/>
            <person name="Yang H."/>
            <person name="Wang J."/>
            <person name="Spillane C."/>
            <person name="Cook D.R."/>
            <person name="May G.D."/>
            <person name="Xu X."/>
            <person name="Jackson S.A."/>
        </authorList>
    </citation>
    <scope>NUCLEOTIDE SEQUENCE [LARGE SCALE GENOMIC DNA]</scope>
    <source>
        <strain evidence="3">cv. Asha</strain>
    </source>
</reference>